<protein>
    <submittedName>
        <fullName evidence="1">Uncharacterized protein</fullName>
    </submittedName>
</protein>
<proteinExistence type="predicted"/>
<keyword evidence="2" id="KW-1185">Reference proteome</keyword>
<feature type="non-terminal residue" evidence="1">
    <location>
        <position position="176"/>
    </location>
</feature>
<gene>
    <name evidence="1" type="ORF">PACLA_8A047324</name>
</gene>
<reference evidence="1" key="1">
    <citation type="submission" date="2020-04" db="EMBL/GenBank/DDBJ databases">
        <authorList>
            <person name="Alioto T."/>
            <person name="Alioto T."/>
            <person name="Gomez Garrido J."/>
        </authorList>
    </citation>
    <scope>NUCLEOTIDE SEQUENCE</scope>
    <source>
        <strain evidence="1">A484AB</strain>
    </source>
</reference>
<name>A0A7D9EQ24_PARCT</name>
<comment type="caution">
    <text evidence="1">The sequence shown here is derived from an EMBL/GenBank/DDBJ whole genome shotgun (WGS) entry which is preliminary data.</text>
</comment>
<dbReference type="AlphaFoldDB" id="A0A7D9EQ24"/>
<dbReference type="EMBL" id="CACRXK020008737">
    <property type="protein sequence ID" value="CAB4015497.1"/>
    <property type="molecule type" value="Genomic_DNA"/>
</dbReference>
<dbReference type="Proteomes" id="UP001152795">
    <property type="component" value="Unassembled WGS sequence"/>
</dbReference>
<evidence type="ECO:0000313" key="1">
    <source>
        <dbReference type="EMBL" id="CAB4015497.1"/>
    </source>
</evidence>
<sequence>DTLPQPTVESNAEAKLVKSILAVAVNDGNEADEVLKKFPLQKALRVCAWMRRFANNALHKKGRSRVIGPLTTSELARQRQFYIKRAQENCDLDIDRVALNLQPDKDKLLQCRGCIQGKYPIYVPDHHLISQRIVEEAHQHTLHGGVGLTMGHVRARYWISRLRQLVKMLGNVVMDA</sequence>
<accession>A0A7D9EQ24</accession>
<dbReference type="OrthoDB" id="5985632at2759"/>
<evidence type="ECO:0000313" key="2">
    <source>
        <dbReference type="Proteomes" id="UP001152795"/>
    </source>
</evidence>
<organism evidence="1 2">
    <name type="scientific">Paramuricea clavata</name>
    <name type="common">Red gorgonian</name>
    <name type="synonym">Violescent sea-whip</name>
    <dbReference type="NCBI Taxonomy" id="317549"/>
    <lineage>
        <taxon>Eukaryota</taxon>
        <taxon>Metazoa</taxon>
        <taxon>Cnidaria</taxon>
        <taxon>Anthozoa</taxon>
        <taxon>Octocorallia</taxon>
        <taxon>Malacalcyonacea</taxon>
        <taxon>Plexauridae</taxon>
        <taxon>Paramuricea</taxon>
    </lineage>
</organism>
<feature type="non-terminal residue" evidence="1">
    <location>
        <position position="1"/>
    </location>
</feature>